<gene>
    <name evidence="2" type="ORF">CTI12_AA224070</name>
</gene>
<name>A0A2U1NRI6_ARTAN</name>
<evidence type="ECO:0000313" key="3">
    <source>
        <dbReference type="Proteomes" id="UP000245207"/>
    </source>
</evidence>
<accession>A0A2U1NRI6</accession>
<dbReference type="AlphaFoldDB" id="A0A2U1NRI6"/>
<feature type="region of interest" description="Disordered" evidence="1">
    <location>
        <begin position="1"/>
        <end position="22"/>
    </location>
</feature>
<keyword evidence="3" id="KW-1185">Reference proteome</keyword>
<dbReference type="Proteomes" id="UP000245207">
    <property type="component" value="Unassembled WGS sequence"/>
</dbReference>
<organism evidence="2 3">
    <name type="scientific">Artemisia annua</name>
    <name type="common">Sweet wormwood</name>
    <dbReference type="NCBI Taxonomy" id="35608"/>
    <lineage>
        <taxon>Eukaryota</taxon>
        <taxon>Viridiplantae</taxon>
        <taxon>Streptophyta</taxon>
        <taxon>Embryophyta</taxon>
        <taxon>Tracheophyta</taxon>
        <taxon>Spermatophyta</taxon>
        <taxon>Magnoliopsida</taxon>
        <taxon>eudicotyledons</taxon>
        <taxon>Gunneridae</taxon>
        <taxon>Pentapetalae</taxon>
        <taxon>asterids</taxon>
        <taxon>campanulids</taxon>
        <taxon>Asterales</taxon>
        <taxon>Asteraceae</taxon>
        <taxon>Asteroideae</taxon>
        <taxon>Anthemideae</taxon>
        <taxon>Artemisiinae</taxon>
        <taxon>Artemisia</taxon>
    </lineage>
</organism>
<evidence type="ECO:0000256" key="1">
    <source>
        <dbReference type="SAM" id="MobiDB-lite"/>
    </source>
</evidence>
<protein>
    <submittedName>
        <fullName evidence="2">Uncharacterized protein</fullName>
    </submittedName>
</protein>
<dbReference type="EMBL" id="PKPP01002313">
    <property type="protein sequence ID" value="PWA76123.1"/>
    <property type="molecule type" value="Genomic_DNA"/>
</dbReference>
<comment type="caution">
    <text evidence="2">The sequence shown here is derived from an EMBL/GenBank/DDBJ whole genome shotgun (WGS) entry which is preliminary data.</text>
</comment>
<reference evidence="2 3" key="1">
    <citation type="journal article" date="2018" name="Mol. Plant">
        <title>The genome of Artemisia annua provides insight into the evolution of Asteraceae family and artemisinin biosynthesis.</title>
        <authorList>
            <person name="Shen Q."/>
            <person name="Zhang L."/>
            <person name="Liao Z."/>
            <person name="Wang S."/>
            <person name="Yan T."/>
            <person name="Shi P."/>
            <person name="Liu M."/>
            <person name="Fu X."/>
            <person name="Pan Q."/>
            <person name="Wang Y."/>
            <person name="Lv Z."/>
            <person name="Lu X."/>
            <person name="Zhang F."/>
            <person name="Jiang W."/>
            <person name="Ma Y."/>
            <person name="Chen M."/>
            <person name="Hao X."/>
            <person name="Li L."/>
            <person name="Tang Y."/>
            <person name="Lv G."/>
            <person name="Zhou Y."/>
            <person name="Sun X."/>
            <person name="Brodelius P.E."/>
            <person name="Rose J.K.C."/>
            <person name="Tang K."/>
        </authorList>
    </citation>
    <scope>NUCLEOTIDE SEQUENCE [LARGE SCALE GENOMIC DNA]</scope>
    <source>
        <strain evidence="3">cv. Huhao1</strain>
        <tissue evidence="2">Leaf</tissue>
    </source>
</reference>
<proteinExistence type="predicted"/>
<sequence>MVNLFTLLSGKEESDNEEDFEEEMDLFSLNNDGGEERMRLCVCFREGRIEAVVGDGHLRVFPGEACSSQHKLLALDTLFVRKLTRRVASRLLRILWKNLNGEAAEAFRVKASEGLSTQSEDLTASDADQMWNTMAGIIREAAKDSLGVASGAARNQQHNRESWWFSEEVQAKRASFMPRGLRS</sequence>
<evidence type="ECO:0000313" key="2">
    <source>
        <dbReference type="EMBL" id="PWA76123.1"/>
    </source>
</evidence>
<dbReference type="OrthoDB" id="418748at2759"/>